<dbReference type="GO" id="GO:0031297">
    <property type="term" value="P:replication fork processing"/>
    <property type="evidence" value="ECO:0007669"/>
    <property type="project" value="TreeGrafter"/>
</dbReference>
<dbReference type="EC" id="2.7.7.102" evidence="6"/>
<keyword evidence="9" id="KW-1185">Reference proteome</keyword>
<evidence type="ECO:0000313" key="9">
    <source>
        <dbReference type="Proteomes" id="UP001054945"/>
    </source>
</evidence>
<reference evidence="8 9" key="1">
    <citation type="submission" date="2021-06" db="EMBL/GenBank/DDBJ databases">
        <title>Caerostris extrusa draft genome.</title>
        <authorList>
            <person name="Kono N."/>
            <person name="Arakawa K."/>
        </authorList>
    </citation>
    <scope>NUCLEOTIDE SEQUENCE [LARGE SCALE GENOMIC DNA]</scope>
</reference>
<dbReference type="GO" id="GO:0005759">
    <property type="term" value="C:mitochondrial matrix"/>
    <property type="evidence" value="ECO:0007669"/>
    <property type="project" value="TreeGrafter"/>
</dbReference>
<dbReference type="PANTHER" id="PTHR31399:SF0">
    <property type="entry name" value="DNA-DIRECTED PRIMASE_POLYMERASE PROTEIN"/>
    <property type="match status" value="1"/>
</dbReference>
<accession>A0AAV4VCK3</accession>
<evidence type="ECO:0000313" key="8">
    <source>
        <dbReference type="EMBL" id="GIY67719.1"/>
    </source>
</evidence>
<dbReference type="GO" id="GO:0042276">
    <property type="term" value="P:error-prone translesion synthesis"/>
    <property type="evidence" value="ECO:0007669"/>
    <property type="project" value="InterPro"/>
</dbReference>
<dbReference type="InterPro" id="IPR044917">
    <property type="entry name" value="PRIMPOL"/>
</dbReference>
<dbReference type="PANTHER" id="PTHR31399">
    <property type="entry name" value="DNA-DIRECTED PRIMASE / POLYMERASE PROTEIN"/>
    <property type="match status" value="1"/>
</dbReference>
<protein>
    <recommendedName>
        <fullName evidence="4">DNA-directed primase/polymerase protein</fullName>
        <ecNumber evidence="6">2.7.7.102</ecNumber>
        <ecNumber evidence="2">2.7.7.7</ecNumber>
    </recommendedName>
</protein>
<evidence type="ECO:0000256" key="7">
    <source>
        <dbReference type="ARBA" id="ARBA00047303"/>
    </source>
</evidence>
<evidence type="ECO:0000256" key="5">
    <source>
        <dbReference type="ARBA" id="ARBA00044677"/>
    </source>
</evidence>
<dbReference type="GO" id="GO:0003887">
    <property type="term" value="F:DNA-directed DNA polymerase activity"/>
    <property type="evidence" value="ECO:0007669"/>
    <property type="project" value="UniProtKB-KW"/>
</dbReference>
<comment type="catalytic activity">
    <reaction evidence="5">
        <text>ssDNA + n NTP = ssDNA/pppN(pN)n-1 hybrid + (n-1) diphosphate.</text>
        <dbReference type="EC" id="2.7.7.102"/>
    </reaction>
</comment>
<dbReference type="EMBL" id="BPLR01014275">
    <property type="protein sequence ID" value="GIY67719.1"/>
    <property type="molecule type" value="Genomic_DNA"/>
</dbReference>
<dbReference type="GO" id="GO:0006264">
    <property type="term" value="P:mitochondrial DNA replication"/>
    <property type="evidence" value="ECO:0007669"/>
    <property type="project" value="TreeGrafter"/>
</dbReference>
<dbReference type="GO" id="GO:0003682">
    <property type="term" value="F:chromatin binding"/>
    <property type="evidence" value="ECO:0007669"/>
    <property type="project" value="TreeGrafter"/>
</dbReference>
<evidence type="ECO:0000256" key="6">
    <source>
        <dbReference type="ARBA" id="ARBA00044768"/>
    </source>
</evidence>
<evidence type="ECO:0000256" key="4">
    <source>
        <dbReference type="ARBA" id="ARBA00026139"/>
    </source>
</evidence>
<comment type="catalytic activity">
    <reaction evidence="7">
        <text>DNA(n) + a 2'-deoxyribonucleoside 5'-triphosphate = DNA(n+1) + diphosphate</text>
        <dbReference type="Rhea" id="RHEA:22508"/>
        <dbReference type="Rhea" id="RHEA-COMP:17339"/>
        <dbReference type="Rhea" id="RHEA-COMP:17340"/>
        <dbReference type="ChEBI" id="CHEBI:33019"/>
        <dbReference type="ChEBI" id="CHEBI:61560"/>
        <dbReference type="ChEBI" id="CHEBI:173112"/>
        <dbReference type="EC" id="2.7.7.7"/>
    </reaction>
    <physiologicalReaction direction="left-to-right" evidence="7">
        <dbReference type="Rhea" id="RHEA:22509"/>
    </physiologicalReaction>
</comment>
<gene>
    <name evidence="8" type="primary">Primpol</name>
    <name evidence="8" type="ORF">CEXT_365851</name>
</gene>
<dbReference type="Proteomes" id="UP001054945">
    <property type="component" value="Unassembled WGS sequence"/>
</dbReference>
<evidence type="ECO:0000256" key="2">
    <source>
        <dbReference type="ARBA" id="ARBA00012417"/>
    </source>
</evidence>
<dbReference type="GO" id="GO:0005634">
    <property type="term" value="C:nucleus"/>
    <property type="evidence" value="ECO:0007669"/>
    <property type="project" value="TreeGrafter"/>
</dbReference>
<dbReference type="GO" id="GO:0009411">
    <property type="term" value="P:response to UV"/>
    <property type="evidence" value="ECO:0007669"/>
    <property type="project" value="TreeGrafter"/>
</dbReference>
<dbReference type="EC" id="2.7.7.7" evidence="2"/>
<keyword evidence="3" id="KW-0548">Nucleotidyltransferase</keyword>
<proteinExistence type="inferred from homology"/>
<keyword evidence="3" id="KW-0808">Transferase</keyword>
<comment type="caution">
    <text evidence="8">The sequence shown here is derived from an EMBL/GenBank/DDBJ whole genome shotgun (WGS) entry which is preliminary data.</text>
</comment>
<evidence type="ECO:0000256" key="1">
    <source>
        <dbReference type="ARBA" id="ARBA00009762"/>
    </source>
</evidence>
<evidence type="ECO:0000256" key="3">
    <source>
        <dbReference type="ARBA" id="ARBA00022932"/>
    </source>
</evidence>
<dbReference type="AlphaFoldDB" id="A0AAV4VCK3"/>
<name>A0AAV4VCK3_CAEEX</name>
<organism evidence="8 9">
    <name type="scientific">Caerostris extrusa</name>
    <name type="common">Bark spider</name>
    <name type="synonym">Caerostris bankana</name>
    <dbReference type="NCBI Taxonomy" id="172846"/>
    <lineage>
        <taxon>Eukaryota</taxon>
        <taxon>Metazoa</taxon>
        <taxon>Ecdysozoa</taxon>
        <taxon>Arthropoda</taxon>
        <taxon>Chelicerata</taxon>
        <taxon>Arachnida</taxon>
        <taxon>Araneae</taxon>
        <taxon>Araneomorphae</taxon>
        <taxon>Entelegynae</taxon>
        <taxon>Araneoidea</taxon>
        <taxon>Araneidae</taxon>
        <taxon>Caerostris</taxon>
    </lineage>
</organism>
<sequence>MSSTSKSDNQLETVVSKFYKPTAGAWSESILHLRKTYKEHKAKPIPPTFEFRLDGPSVSWKVFRHLNEAMSYAKYRTKDCMHMWLNHKSRPVDERCTYEVIQENFPCKLYFDLEFNKILNPNKDGIKMTEIFIKCIIASMVEDFNIEFSASDVLWLDASTEKNIAVI</sequence>
<comment type="similarity">
    <text evidence="1">Belongs to the eukaryotic-type primase small subunit family.</text>
</comment>
<keyword evidence="3" id="KW-0239">DNA-directed DNA polymerase</keyword>